<dbReference type="EMBL" id="KL198006">
    <property type="protein sequence ID" value="KDQ30992.1"/>
    <property type="molecule type" value="Genomic_DNA"/>
</dbReference>
<proteinExistence type="predicted"/>
<name>A0A067P3J8_PLEO1</name>
<feature type="domain" description="MYND-type" evidence="5">
    <location>
        <begin position="243"/>
        <end position="279"/>
    </location>
</feature>
<dbReference type="SUPFAM" id="SSF144232">
    <property type="entry name" value="HIT/MYND zinc finger-like"/>
    <property type="match status" value="1"/>
</dbReference>
<sequence length="284" mass="31708">MSGTINIKGKNYSIEGLTKDAVGIAQMLAEKARLYDAVAAVRDLSAEDDKEIQTQIHAQLILPDFIIRAEYMAFAANSLHLLGARLRHTSLQYQPKLFATYVQIFTILPEPKLNPFLRKYLQDKGLVQGLGNQIGRAFLDGVPWRKPSGPGHICTLLMNMLIWCDPSLGDDGKACIDTVVREGLFKKTKALQETKGFENIDEFQRIEVARCNGMLSAIEELPDSLYVTSTRQHLLGQLDGCGNLECGEDATLTCSRCKGTRYCGRDCQKEAWKEHKLFCFAPAF</sequence>
<dbReference type="AlphaFoldDB" id="A0A067P3J8"/>
<dbReference type="VEuPathDB" id="FungiDB:PLEOSDRAFT_1062945"/>
<dbReference type="HOGENOM" id="CLU_086444_0_0_1"/>
<dbReference type="InParanoid" id="A0A067P3J8"/>
<dbReference type="PROSITE" id="PS50865">
    <property type="entry name" value="ZF_MYND_2"/>
    <property type="match status" value="1"/>
</dbReference>
<evidence type="ECO:0000256" key="4">
    <source>
        <dbReference type="PROSITE-ProRule" id="PRU00134"/>
    </source>
</evidence>
<dbReference type="GO" id="GO:0008270">
    <property type="term" value="F:zinc ion binding"/>
    <property type="evidence" value="ECO:0007669"/>
    <property type="project" value="UniProtKB-KW"/>
</dbReference>
<evidence type="ECO:0000313" key="6">
    <source>
        <dbReference type="EMBL" id="KDQ30992.1"/>
    </source>
</evidence>
<gene>
    <name evidence="6" type="ORF">PLEOSDRAFT_1062945</name>
</gene>
<dbReference type="Pfam" id="PF01753">
    <property type="entry name" value="zf-MYND"/>
    <property type="match status" value="1"/>
</dbReference>
<evidence type="ECO:0000256" key="1">
    <source>
        <dbReference type="ARBA" id="ARBA00022723"/>
    </source>
</evidence>
<keyword evidence="3" id="KW-0862">Zinc</keyword>
<keyword evidence="2 4" id="KW-0863">Zinc-finger</keyword>
<organism evidence="6 7">
    <name type="scientific">Pleurotus ostreatus (strain PC15)</name>
    <name type="common">Oyster mushroom</name>
    <dbReference type="NCBI Taxonomy" id="1137138"/>
    <lineage>
        <taxon>Eukaryota</taxon>
        <taxon>Fungi</taxon>
        <taxon>Dikarya</taxon>
        <taxon>Basidiomycota</taxon>
        <taxon>Agaricomycotina</taxon>
        <taxon>Agaricomycetes</taxon>
        <taxon>Agaricomycetidae</taxon>
        <taxon>Agaricales</taxon>
        <taxon>Pleurotineae</taxon>
        <taxon>Pleurotaceae</taxon>
        <taxon>Pleurotus</taxon>
    </lineage>
</organism>
<dbReference type="InterPro" id="IPR002893">
    <property type="entry name" value="Znf_MYND"/>
</dbReference>
<protein>
    <recommendedName>
        <fullName evidence="5">MYND-type domain-containing protein</fullName>
    </recommendedName>
</protein>
<reference evidence="7" key="1">
    <citation type="journal article" date="2014" name="Proc. Natl. Acad. Sci. U.S.A.">
        <title>Extensive sampling of basidiomycete genomes demonstrates inadequacy of the white-rot/brown-rot paradigm for wood decay fungi.</title>
        <authorList>
            <person name="Riley R."/>
            <person name="Salamov A.A."/>
            <person name="Brown D.W."/>
            <person name="Nagy L.G."/>
            <person name="Floudas D."/>
            <person name="Held B.W."/>
            <person name="Levasseur A."/>
            <person name="Lombard V."/>
            <person name="Morin E."/>
            <person name="Otillar R."/>
            <person name="Lindquist E.A."/>
            <person name="Sun H."/>
            <person name="LaButti K.M."/>
            <person name="Schmutz J."/>
            <person name="Jabbour D."/>
            <person name="Luo H."/>
            <person name="Baker S.E."/>
            <person name="Pisabarro A.G."/>
            <person name="Walton J.D."/>
            <person name="Blanchette R.A."/>
            <person name="Henrissat B."/>
            <person name="Martin F."/>
            <person name="Cullen D."/>
            <person name="Hibbett D.S."/>
            <person name="Grigoriev I.V."/>
        </authorList>
    </citation>
    <scope>NUCLEOTIDE SEQUENCE [LARGE SCALE GENOMIC DNA]</scope>
    <source>
        <strain evidence="7">PC15</strain>
    </source>
</reference>
<keyword evidence="1" id="KW-0479">Metal-binding</keyword>
<dbReference type="Proteomes" id="UP000027073">
    <property type="component" value="Unassembled WGS sequence"/>
</dbReference>
<dbReference type="Gene3D" id="6.10.140.2220">
    <property type="match status" value="1"/>
</dbReference>
<evidence type="ECO:0000256" key="2">
    <source>
        <dbReference type="ARBA" id="ARBA00022771"/>
    </source>
</evidence>
<evidence type="ECO:0000313" key="7">
    <source>
        <dbReference type="Proteomes" id="UP000027073"/>
    </source>
</evidence>
<evidence type="ECO:0000256" key="3">
    <source>
        <dbReference type="ARBA" id="ARBA00022833"/>
    </source>
</evidence>
<dbReference type="STRING" id="1137138.A0A067P3J8"/>
<accession>A0A067P3J8</accession>
<evidence type="ECO:0000259" key="5">
    <source>
        <dbReference type="PROSITE" id="PS50865"/>
    </source>
</evidence>
<dbReference type="OrthoDB" id="341421at2759"/>